<evidence type="ECO:0000256" key="11">
    <source>
        <dbReference type="ARBA" id="ARBA00053620"/>
    </source>
</evidence>
<dbReference type="GO" id="GO:0004402">
    <property type="term" value="F:histone acetyltransferase activity"/>
    <property type="evidence" value="ECO:0007669"/>
    <property type="project" value="InterPro"/>
</dbReference>
<dbReference type="Pfam" id="PF00557">
    <property type="entry name" value="Peptidase_M24"/>
    <property type="match status" value="1"/>
</dbReference>
<keyword evidence="7" id="KW-0496">Mitochondrion</keyword>
<dbReference type="PRINTS" id="PR00599">
    <property type="entry name" value="MAPEPTIDASE"/>
</dbReference>
<dbReference type="GO" id="GO:0004239">
    <property type="term" value="F:initiator methionyl aminopeptidase activity"/>
    <property type="evidence" value="ECO:0007669"/>
    <property type="project" value="UniProtKB-UniRule"/>
</dbReference>
<evidence type="ECO:0000256" key="2">
    <source>
        <dbReference type="ARBA" id="ARBA00004173"/>
    </source>
</evidence>
<dbReference type="Gene3D" id="3.90.230.10">
    <property type="entry name" value="Creatinase/methionine aminopeptidase superfamily"/>
    <property type="match status" value="1"/>
</dbReference>
<dbReference type="Gene3D" id="3.40.630.30">
    <property type="match status" value="1"/>
</dbReference>
<proteinExistence type="inferred from homology"/>
<evidence type="ECO:0000256" key="5">
    <source>
        <dbReference type="ARBA" id="ARBA00022679"/>
    </source>
</evidence>
<evidence type="ECO:0000313" key="19">
    <source>
        <dbReference type="EMBL" id="ELW71528.1"/>
    </source>
</evidence>
<dbReference type="InterPro" id="IPR016181">
    <property type="entry name" value="Acyl_CoA_acyltransferase"/>
</dbReference>
<dbReference type="PROSITE" id="PS00680">
    <property type="entry name" value="MAP_1"/>
    <property type="match status" value="1"/>
</dbReference>
<evidence type="ECO:0000256" key="6">
    <source>
        <dbReference type="ARBA" id="ARBA00022990"/>
    </source>
</evidence>
<dbReference type="GO" id="GO:0016363">
    <property type="term" value="C:nuclear matrix"/>
    <property type="evidence" value="ECO:0007669"/>
    <property type="project" value="UniProtKB-SubCell"/>
</dbReference>
<evidence type="ECO:0000256" key="12">
    <source>
        <dbReference type="ARBA" id="ARBA00064257"/>
    </source>
</evidence>
<reference evidence="20" key="1">
    <citation type="submission" date="2012-07" db="EMBL/GenBank/DDBJ databases">
        <title>Genome of the Chinese tree shrew, a rising model animal genetically related to primates.</title>
        <authorList>
            <person name="Zhang G."/>
            <person name="Fan Y."/>
            <person name="Yao Y."/>
            <person name="Huang Z."/>
        </authorList>
    </citation>
    <scope>NUCLEOTIDE SEQUENCE [LARGE SCALE GENOMIC DNA]</scope>
</reference>
<evidence type="ECO:0000256" key="10">
    <source>
        <dbReference type="ARBA" id="ARBA00048017"/>
    </source>
</evidence>
<dbReference type="FunFam" id="3.40.630.30:FF:000022">
    <property type="entry name" value="Histone acetyltransferase type B catalytic subunit"/>
    <property type="match status" value="1"/>
</dbReference>
<evidence type="ECO:0000313" key="20">
    <source>
        <dbReference type="Proteomes" id="UP000011518"/>
    </source>
</evidence>
<evidence type="ECO:0000256" key="7">
    <source>
        <dbReference type="ARBA" id="ARBA00023128"/>
    </source>
</evidence>
<feature type="binding site" evidence="13">
    <location>
        <position position="645"/>
    </location>
    <ligand>
        <name>substrate</name>
    </ligand>
</feature>
<dbReference type="InterPro" id="IPR048776">
    <property type="entry name" value="HAT1_C"/>
</dbReference>
<feature type="region of interest" description="Disordered" evidence="15">
    <location>
        <begin position="407"/>
        <end position="451"/>
    </location>
</feature>
<dbReference type="SUPFAM" id="SSF55920">
    <property type="entry name" value="Creatinase/aminopeptidase"/>
    <property type="match status" value="1"/>
</dbReference>
<keyword evidence="13" id="KW-0378">Hydrolase</keyword>
<keyword evidence="13 14" id="KW-0479">Metal-binding</keyword>
<feature type="binding site" evidence="13">
    <location>
        <position position="799"/>
    </location>
    <ligand>
        <name>a divalent metal cation</name>
        <dbReference type="ChEBI" id="CHEBI:60240"/>
        <label>2</label>
        <note>catalytic</note>
    </ligand>
</feature>
<feature type="binding site" evidence="13">
    <location>
        <position position="736"/>
    </location>
    <ligand>
        <name>a divalent metal cation</name>
        <dbReference type="ChEBI" id="CHEBI:60240"/>
        <label>2</label>
        <note>catalytic</note>
    </ligand>
</feature>
<evidence type="ECO:0000259" key="17">
    <source>
        <dbReference type="Pfam" id="PF10394"/>
    </source>
</evidence>
<dbReference type="GO" id="GO:0005739">
    <property type="term" value="C:mitochondrion"/>
    <property type="evidence" value="ECO:0007669"/>
    <property type="project" value="UniProtKB-SubCell"/>
</dbReference>
<comment type="subunit">
    <text evidence="12">Catalytic subunit of the type B histone acetyltransferase (HAT) complex, composed of RBBP7 and HAT1. Interacts with histones H4 and H2A. The interaction is dependent of the ability of RBBP7 to bind to the N-terminus of histones. Component of the histone H3.1 and H3.3 complexes.</text>
</comment>
<evidence type="ECO:0000256" key="8">
    <source>
        <dbReference type="ARBA" id="ARBA00023242"/>
    </source>
</evidence>
<dbReference type="GO" id="GO:0042393">
    <property type="term" value="F:histone binding"/>
    <property type="evidence" value="ECO:0007669"/>
    <property type="project" value="InterPro"/>
</dbReference>
<evidence type="ECO:0000256" key="14">
    <source>
        <dbReference type="RuleBase" id="RU003653"/>
    </source>
</evidence>
<keyword evidence="20" id="KW-1185">Reference proteome</keyword>
<dbReference type="FunFam" id="3.90.360.10:FF:000001">
    <property type="entry name" value="Histone acetyltransferase type B catalytic subunit"/>
    <property type="match status" value="1"/>
</dbReference>
<dbReference type="GO" id="GO:0006508">
    <property type="term" value="P:proteolysis"/>
    <property type="evidence" value="ECO:0007669"/>
    <property type="project" value="UniProtKB-KW"/>
</dbReference>
<evidence type="ECO:0000256" key="4">
    <source>
        <dbReference type="ARBA" id="ARBA00022553"/>
    </source>
</evidence>
<keyword evidence="13 14" id="KW-0645">Protease</keyword>
<feature type="binding site" evidence="13">
    <location>
        <position position="673"/>
    </location>
    <ligand>
        <name>a divalent metal cation</name>
        <dbReference type="ChEBI" id="CHEBI:60240"/>
        <label>1</label>
    </ligand>
</feature>
<keyword evidence="13 14" id="KW-0031">Aminopeptidase</keyword>
<dbReference type="Pfam" id="PF21183">
    <property type="entry name" value="HAT1_C"/>
    <property type="match status" value="1"/>
</dbReference>
<comment type="catalytic activity">
    <reaction evidence="10">
        <text>L-lysyl-[protein] + acetyl-CoA = N(6)-acetyl-L-lysyl-[protein] + CoA + H(+)</text>
        <dbReference type="Rhea" id="RHEA:45948"/>
        <dbReference type="Rhea" id="RHEA-COMP:9752"/>
        <dbReference type="Rhea" id="RHEA-COMP:10731"/>
        <dbReference type="ChEBI" id="CHEBI:15378"/>
        <dbReference type="ChEBI" id="CHEBI:29969"/>
        <dbReference type="ChEBI" id="CHEBI:57287"/>
        <dbReference type="ChEBI" id="CHEBI:57288"/>
        <dbReference type="ChEBI" id="CHEBI:61930"/>
        <dbReference type="EC" id="2.3.1.48"/>
    </reaction>
</comment>
<comment type="similarity">
    <text evidence="13">Belongs to the peptidase M24A family. Methionine aminopeptidase type 1 subfamily.</text>
</comment>
<dbReference type="InterPro" id="IPR013523">
    <property type="entry name" value="Hist_AcTrfase_HAT1_C"/>
</dbReference>
<dbReference type="Pfam" id="PF10394">
    <property type="entry name" value="Hat1_N"/>
    <property type="match status" value="1"/>
</dbReference>
<evidence type="ECO:0000259" key="18">
    <source>
        <dbReference type="Pfam" id="PF21183"/>
    </source>
</evidence>
<dbReference type="STRING" id="246437.L9L9I3"/>
<dbReference type="InterPro" id="IPR036005">
    <property type="entry name" value="Creatinase/aminopeptidase-like"/>
</dbReference>
<comment type="subcellular location">
    <subcellularLocation>
        <location evidence="2">Mitochondrion</location>
    </subcellularLocation>
    <subcellularLocation>
        <location evidence="1">Nucleus matrix</location>
    </subcellularLocation>
</comment>
<evidence type="ECO:0000256" key="3">
    <source>
        <dbReference type="ARBA" id="ARBA00010543"/>
    </source>
</evidence>
<feature type="binding site" evidence="13">
    <location>
        <position position="673"/>
    </location>
    <ligand>
        <name>a divalent metal cation</name>
        <dbReference type="ChEBI" id="CHEBI:60240"/>
        <label>2</label>
        <note>catalytic</note>
    </ligand>
</feature>
<evidence type="ECO:0000256" key="13">
    <source>
        <dbReference type="HAMAP-Rule" id="MF_03174"/>
    </source>
</evidence>
<dbReference type="SUPFAM" id="SSF55729">
    <property type="entry name" value="Acyl-CoA N-acyltransferases (Nat)"/>
    <property type="match status" value="1"/>
</dbReference>
<protein>
    <recommendedName>
        <fullName evidence="14">Methionine aminopeptidase</fullName>
        <ecNumber evidence="14">3.4.11.18</ecNumber>
    </recommendedName>
</protein>
<dbReference type="GO" id="GO:0031509">
    <property type="term" value="P:subtelomeric heterochromatin formation"/>
    <property type="evidence" value="ECO:0007669"/>
    <property type="project" value="InterPro"/>
</dbReference>
<feature type="binding site" evidence="13">
    <location>
        <position position="799"/>
    </location>
    <ligand>
        <name>a divalent metal cation</name>
        <dbReference type="ChEBI" id="CHEBI:60240"/>
        <label>1</label>
    </ligand>
</feature>
<feature type="domain" description="Peptidase M24" evidence="16">
    <location>
        <begin position="600"/>
        <end position="805"/>
    </location>
</feature>
<comment type="cofactor">
    <cofactor evidence="13">
        <name>Co(2+)</name>
        <dbReference type="ChEBI" id="CHEBI:48828"/>
    </cofactor>
    <cofactor evidence="13">
        <name>Zn(2+)</name>
        <dbReference type="ChEBI" id="CHEBI:29105"/>
    </cofactor>
    <cofactor evidence="13">
        <name>Mn(2+)</name>
        <dbReference type="ChEBI" id="CHEBI:29035"/>
    </cofactor>
    <cofactor evidence="13">
        <name>Fe(2+)</name>
        <dbReference type="ChEBI" id="CHEBI:29033"/>
    </cofactor>
    <text evidence="13">Binds 2 divalent metal cations per subunit. Has a high-affinity and a low affinity metal-binding site. The true nature of the physiological cofactor is under debate. The enzyme is active with cobalt, zinc, manganese or divalent iron ions. Most likely, methionine aminopeptidases function as mononuclear Fe(2+)-metalloproteases under physiological conditions, and the catalytically relevant metal-binding site has been assigned to the histidine-containing high-affinity site.</text>
</comment>
<keyword evidence="9" id="KW-0012">Acyltransferase</keyword>
<dbReference type="EMBL" id="KB320461">
    <property type="protein sequence ID" value="ELW71528.1"/>
    <property type="molecule type" value="Genomic_DNA"/>
</dbReference>
<feature type="binding site" evidence="13">
    <location>
        <position position="662"/>
    </location>
    <ligand>
        <name>a divalent metal cation</name>
        <dbReference type="ChEBI" id="CHEBI:60240"/>
        <label>1</label>
    </ligand>
</feature>
<feature type="domain" description="Histone acetyl transferase HAT1 N-terminal" evidence="17">
    <location>
        <begin position="19"/>
        <end position="181"/>
    </location>
</feature>
<keyword evidence="4" id="KW-0597">Phosphoprotein</keyword>
<sequence length="819" mass="91412">MEKFLVEYKSAVEKKLAEYKCNTNTAIELKLVRFPEDLENDIRTFFPEYTHQLFGDDETAFGYKGLKILLYYIAGSLSTMFRVEYASKVDENFDCVEADDVEGKIRQIIPPGFCTNTNDFLSLLEKEADFKPFGTLLHTYSVLSPTGGENFTFQIYKADMTCRGFREYHERLQTFLMWFIETASFIDVDDERWHYFLVFEKYNKDGATLFATVGYMTVYNYYVYPDKTRPRVSQMLILTPFQGQGHGAQLLETVHRYYIASPSVLDITAEDPSKSYVKLRDFVLVKLCQDLPCFSREKLMQGFSEAMAIEAQQKFKINKQHARRVYEILRLLVTDMSDAEQYRSYRLDIKRRLISPYKAVGATTVSLFAVCSSSSCCLSSFILYQAKENAVTSVRASDKEHALQTGYSLGEHGQVSPPRARALPSDRSGASGLRTTPAGGAASEGSGHVTGANMAAPSGVHLLVRRVLTVTVNPGNSGEGNSLTLNVGFSLVQRRGLGNPGWPPGLLMPSIYAAAPIVPSATLADFLTNSPSPEQDPEQELLENERKGCHRIFSLPPSHIYLHKQSSSQQRRNVFFWRQRDVSHSVVLPATVSSAHPVPKVDMTTEEIDALVHQEIISHGAYPSPLGYGGFPKSVCTSVNNVLCHGIPDSSPLQDGDIINIDVTVYYNGYHGDTSETFLVGNVDECGKKLVEVARRCRDDAIAACRAGAPFSVIGNTISRITSQHGLQVCPHFVGHGIGSYFHGHPEIWHHENDNDLLMEEGMAFTIEPIITEGSPEFKVLEDAWTVVSLDNRRSAQFEHTVLITSRGAQILTKLPHEP</sequence>
<dbReference type="PANTHER" id="PTHR12046">
    <property type="entry name" value="HISTONE ACETYLTRANSFERASE TYPE B CATALYTIC SUBUNIT"/>
    <property type="match status" value="1"/>
</dbReference>
<keyword evidence="8" id="KW-0539">Nucleus</keyword>
<dbReference type="FunFam" id="1.10.10.390:FF:000001">
    <property type="entry name" value="Histone acetyltransferase type B catalytic subunit"/>
    <property type="match status" value="1"/>
</dbReference>
<dbReference type="eggNOG" id="KOG2696">
    <property type="taxonomic scope" value="Eukaryota"/>
</dbReference>
<gene>
    <name evidence="19" type="ORF">TREES_T100016596</name>
</gene>
<dbReference type="InterPro" id="IPR017380">
    <property type="entry name" value="Hist_AcTrfase_B-typ_cat-su"/>
</dbReference>
<dbReference type="HAMAP" id="MF_01974">
    <property type="entry name" value="MetAP_1"/>
    <property type="match status" value="1"/>
</dbReference>
<dbReference type="InterPro" id="IPR001714">
    <property type="entry name" value="Pept_M24_MAP"/>
</dbReference>
<dbReference type="Gene3D" id="3.90.360.10">
    <property type="entry name" value="Histone acetyl transferase 1 (HAT1), N-terminal domain"/>
    <property type="match status" value="1"/>
</dbReference>
<evidence type="ECO:0000259" key="16">
    <source>
        <dbReference type="Pfam" id="PF00557"/>
    </source>
</evidence>
<keyword evidence="5 19" id="KW-0808">Transferase</keyword>
<reference evidence="20" key="2">
    <citation type="journal article" date="2013" name="Nat. Commun.">
        <title>Genome of the Chinese tree shrew.</title>
        <authorList>
            <person name="Fan Y."/>
            <person name="Huang Z.Y."/>
            <person name="Cao C.C."/>
            <person name="Chen C.S."/>
            <person name="Chen Y.X."/>
            <person name="Fan D.D."/>
            <person name="He J."/>
            <person name="Hou H.L."/>
            <person name="Hu L."/>
            <person name="Hu X.T."/>
            <person name="Jiang X.T."/>
            <person name="Lai R."/>
            <person name="Lang Y.S."/>
            <person name="Liang B."/>
            <person name="Liao S.G."/>
            <person name="Mu D."/>
            <person name="Ma Y.Y."/>
            <person name="Niu Y.Y."/>
            <person name="Sun X.Q."/>
            <person name="Xia J.Q."/>
            <person name="Xiao J."/>
            <person name="Xiong Z.Q."/>
            <person name="Xu L."/>
            <person name="Yang L."/>
            <person name="Zhang Y."/>
            <person name="Zhao W."/>
            <person name="Zhao X.D."/>
            <person name="Zheng Y.T."/>
            <person name="Zhou J.M."/>
            <person name="Zhu Y.B."/>
            <person name="Zhang G.J."/>
            <person name="Wang J."/>
            <person name="Yao Y.G."/>
        </authorList>
    </citation>
    <scope>NUCLEOTIDE SEQUENCE [LARGE SCALE GENOMIC DNA]</scope>
</reference>
<comment type="catalytic activity">
    <reaction evidence="13 14">
        <text>Release of N-terminal amino acids, preferentially methionine, from peptides and arylamides.</text>
        <dbReference type="EC" id="3.4.11.18"/>
    </reaction>
</comment>
<dbReference type="InterPro" id="IPR000994">
    <property type="entry name" value="Pept_M24"/>
</dbReference>
<comment type="similarity">
    <text evidence="3">Belongs to the HAT1 family.</text>
</comment>
<accession>L9L9I3</accession>
<evidence type="ECO:0000256" key="9">
    <source>
        <dbReference type="ARBA" id="ARBA00023315"/>
    </source>
</evidence>
<dbReference type="GO" id="GO:0070006">
    <property type="term" value="F:metalloaminopeptidase activity"/>
    <property type="evidence" value="ECO:0007669"/>
    <property type="project" value="UniProtKB-UniRule"/>
</dbReference>
<feature type="binding site" evidence="13">
    <location>
        <position position="743"/>
    </location>
    <ligand>
        <name>substrate</name>
    </ligand>
</feature>
<dbReference type="Proteomes" id="UP000011518">
    <property type="component" value="Unassembled WGS sequence"/>
</dbReference>
<dbReference type="CDD" id="cd01086">
    <property type="entry name" value="MetAP1"/>
    <property type="match status" value="1"/>
</dbReference>
<evidence type="ECO:0000256" key="1">
    <source>
        <dbReference type="ARBA" id="ARBA00004109"/>
    </source>
</evidence>
<dbReference type="GO" id="GO:0000781">
    <property type="term" value="C:chromosome, telomeric region"/>
    <property type="evidence" value="ECO:0007669"/>
    <property type="project" value="GOC"/>
</dbReference>
<keyword evidence="6" id="KW-0007">Acetylation</keyword>
<comment type="function">
    <text evidence="14">Cotranslationally removes the N-terminal methionine from nascent proteins. The N-terminal methionine is often cleaved when the second residue in the primary sequence is small and uncharged (Met-Ala-, Cys, Gly, Pro, Ser, Thr, or Val).</text>
</comment>
<dbReference type="NCBIfam" id="TIGR00500">
    <property type="entry name" value="met_pdase_I"/>
    <property type="match status" value="1"/>
</dbReference>
<feature type="domain" description="Histone acetyltransferase type B catalytic subunit C-terminal" evidence="18">
    <location>
        <begin position="280"/>
        <end position="331"/>
    </location>
</feature>
<dbReference type="GO" id="GO:0046872">
    <property type="term" value="F:metal ion binding"/>
    <property type="evidence" value="ECO:0007669"/>
    <property type="project" value="UniProtKB-UniRule"/>
</dbReference>
<dbReference type="InterPro" id="IPR037113">
    <property type="entry name" value="Hat1_N_sf"/>
</dbReference>
<evidence type="ECO:0000256" key="15">
    <source>
        <dbReference type="SAM" id="MobiDB-lite"/>
    </source>
</evidence>
<name>L9L9I3_TUPCH</name>
<dbReference type="InterPro" id="IPR002467">
    <property type="entry name" value="Pept_M24A_MAP1"/>
</dbReference>
<dbReference type="EC" id="3.4.11.18" evidence="14"/>
<comment type="function">
    <text evidence="11">Histone acetyltransferase that plays a role in different biological processes including cell cycle progression, glucose metabolism, histone production or DNA damage repair. Coordinates histone production and acetylation via H4 promoter binding. Acetylates histone H4 at 'Lys-5' (H4K5ac) and 'Lys-12' (H4K12ac) and, to a lesser extent, histone H2A at 'Lys-5' (H2AK5ac). Drives H4 production by chromatin binding to support chromatin replication and acetylation. Since transcription of H4 genes is tightly coupled to S-phase, plays an important role in S-phase entry and progression. Promotes homologous recombination in DNA repair by facilitating histone turnover and incorporation of acetylated H3.3 at sites of double-strand breaks. In addition, acetylates other substrates such as chromatin-related proteins. Also acetylates RSAD2 which mediates the interaction of ubiquitin ligase UBE4A with RSAD2 leading to RSAD2 ubiquitination and subsequent degradation.</text>
</comment>
<dbReference type="Gene3D" id="1.10.10.390">
    <property type="match status" value="1"/>
</dbReference>
<organism evidence="19 20">
    <name type="scientific">Tupaia chinensis</name>
    <name type="common">Chinese tree shrew</name>
    <name type="synonym">Tupaia belangeri chinensis</name>
    <dbReference type="NCBI Taxonomy" id="246437"/>
    <lineage>
        <taxon>Eukaryota</taxon>
        <taxon>Metazoa</taxon>
        <taxon>Chordata</taxon>
        <taxon>Craniata</taxon>
        <taxon>Vertebrata</taxon>
        <taxon>Euteleostomi</taxon>
        <taxon>Mammalia</taxon>
        <taxon>Eutheria</taxon>
        <taxon>Euarchontoglires</taxon>
        <taxon>Scandentia</taxon>
        <taxon>Tupaiidae</taxon>
        <taxon>Tupaia</taxon>
    </lineage>
</organism>
<dbReference type="InterPro" id="IPR019467">
    <property type="entry name" value="Hat1_N"/>
</dbReference>
<feature type="binding site" evidence="13">
    <location>
        <position position="768"/>
    </location>
    <ligand>
        <name>a divalent metal cation</name>
        <dbReference type="ChEBI" id="CHEBI:60240"/>
        <label>2</label>
        <note>catalytic</note>
    </ligand>
</feature>
<dbReference type="InParanoid" id="L9L9I3"/>
<dbReference type="AlphaFoldDB" id="L9L9I3"/>